<comment type="similarity">
    <text evidence="1">Belongs to the CoA-transferase III family.</text>
</comment>
<organism evidence="3">
    <name type="scientific">Tetraselmis sp. GSL018</name>
    <dbReference type="NCBI Taxonomy" id="582737"/>
    <lineage>
        <taxon>Eukaryota</taxon>
        <taxon>Viridiplantae</taxon>
        <taxon>Chlorophyta</taxon>
        <taxon>core chlorophytes</taxon>
        <taxon>Chlorodendrophyceae</taxon>
        <taxon>Chlorodendrales</taxon>
        <taxon>Chlorodendraceae</taxon>
        <taxon>Tetraselmis</taxon>
    </lineage>
</organism>
<dbReference type="Gene3D" id="3.30.1540.10">
    <property type="entry name" value="formyl-coa transferase, domain 3"/>
    <property type="match status" value="1"/>
</dbReference>
<evidence type="ECO:0000256" key="2">
    <source>
        <dbReference type="ARBA" id="ARBA00022679"/>
    </source>
</evidence>
<sequence length="209" mass="22390">MALLHRQSAITESVFNMMESCVTEFSHCGAVREPSGSGISGVVPSGTFRTSDVHFVTIGGNGNSVYTRLMAAIGRPDMGADNPLYANNSERCKREAEIMGEIESWVASRTQAEVEDAMKGARVPCGPIYSTRDICGDEQFRARGAFQNAVPPEGGHSFVLPSMAPQLSSTPGSTKWAGTSLGFHTEEVIKGELGMSDERISELREIGAI</sequence>
<accession>A0A061RVN6</accession>
<dbReference type="GO" id="GO:0016740">
    <property type="term" value="F:transferase activity"/>
    <property type="evidence" value="ECO:0007669"/>
    <property type="project" value="UniProtKB-KW"/>
</dbReference>
<dbReference type="Pfam" id="PF02515">
    <property type="entry name" value="CoA_transf_3"/>
    <property type="match status" value="1"/>
</dbReference>
<dbReference type="EMBL" id="GBEZ01010986">
    <property type="protein sequence ID" value="JAC74755.1"/>
    <property type="molecule type" value="Transcribed_RNA"/>
</dbReference>
<gene>
    <name evidence="3" type="ORF">TSPGSL018_25098</name>
</gene>
<dbReference type="InterPro" id="IPR003673">
    <property type="entry name" value="CoA-Trfase_fam_III"/>
</dbReference>
<dbReference type="SUPFAM" id="SSF89796">
    <property type="entry name" value="CoA-transferase family III (CaiB/BaiF)"/>
    <property type="match status" value="1"/>
</dbReference>
<name>A0A061RVN6_9CHLO</name>
<evidence type="ECO:0000256" key="1">
    <source>
        <dbReference type="ARBA" id="ARBA00008383"/>
    </source>
</evidence>
<keyword evidence="2 3" id="KW-0808">Transferase</keyword>
<dbReference type="AlphaFoldDB" id="A0A061RVN6"/>
<evidence type="ECO:0000313" key="3">
    <source>
        <dbReference type="EMBL" id="JAC74755.1"/>
    </source>
</evidence>
<dbReference type="Gene3D" id="3.40.50.10540">
    <property type="entry name" value="Crotonobetainyl-coa:carnitine coa-transferase, domain 1"/>
    <property type="match status" value="1"/>
</dbReference>
<dbReference type="InterPro" id="IPR023606">
    <property type="entry name" value="CoA-Trfase_III_dom_1_sf"/>
</dbReference>
<proteinExistence type="inferred from homology"/>
<dbReference type="PANTHER" id="PTHR48228:SF6">
    <property type="entry name" value="L-CARNITINE COA-TRANSFERASE"/>
    <property type="match status" value="1"/>
</dbReference>
<protein>
    <submittedName>
        <fullName evidence="3">Transferase</fullName>
    </submittedName>
</protein>
<dbReference type="PANTHER" id="PTHR48228">
    <property type="entry name" value="SUCCINYL-COA--D-CITRAMALATE COA-TRANSFERASE"/>
    <property type="match status" value="1"/>
</dbReference>
<dbReference type="InterPro" id="IPR044855">
    <property type="entry name" value="CoA-Trfase_III_dom3_sf"/>
</dbReference>
<dbReference type="InterPro" id="IPR050509">
    <property type="entry name" value="CoA-transferase_III"/>
</dbReference>
<reference evidence="3" key="1">
    <citation type="submission" date="2014-05" db="EMBL/GenBank/DDBJ databases">
        <title>The transcriptome of the halophilic microalga Tetraselmis sp. GSL018 isolated from the Great Salt Lake, Utah.</title>
        <authorList>
            <person name="Jinkerson R.E."/>
            <person name="D'Adamo S."/>
            <person name="Posewitz M.C."/>
        </authorList>
    </citation>
    <scope>NUCLEOTIDE SEQUENCE</scope>
    <source>
        <strain evidence="3">GSL018</strain>
    </source>
</reference>